<reference evidence="6" key="1">
    <citation type="submission" date="2016-10" db="EMBL/GenBank/DDBJ databases">
        <authorList>
            <person name="Varghese N."/>
            <person name="Submissions S."/>
        </authorList>
    </citation>
    <scope>NUCLEOTIDE SEQUENCE [LARGE SCALE GENOMIC DNA]</scope>
    <source>
        <strain evidence="6">XJ109</strain>
    </source>
</reference>
<dbReference type="STRING" id="684065.SAMN05421738_10818"/>
<protein>
    <submittedName>
        <fullName evidence="5">Thiopurine S-methyltransferase (TPMT)</fullName>
    </submittedName>
</protein>
<dbReference type="EMBL" id="FOUZ01000008">
    <property type="protein sequence ID" value="SFN19538.1"/>
    <property type="molecule type" value="Genomic_DNA"/>
</dbReference>
<proteinExistence type="predicted"/>
<dbReference type="Proteomes" id="UP000199149">
    <property type="component" value="Unassembled WGS sequence"/>
</dbReference>
<dbReference type="InterPro" id="IPR008854">
    <property type="entry name" value="TPMT"/>
</dbReference>
<dbReference type="SUPFAM" id="SSF53335">
    <property type="entry name" value="S-adenosyl-L-methionine-dependent methyltransferases"/>
    <property type="match status" value="1"/>
</dbReference>
<keyword evidence="2 5" id="KW-0489">Methyltransferase</keyword>
<evidence type="ECO:0000256" key="4">
    <source>
        <dbReference type="ARBA" id="ARBA00022691"/>
    </source>
</evidence>
<keyword evidence="4" id="KW-0949">S-adenosyl-L-methionine</keyword>
<dbReference type="AlphaFoldDB" id="A0A1I4X099"/>
<dbReference type="Gene3D" id="3.40.50.150">
    <property type="entry name" value="Vaccinia Virus protein VP39"/>
    <property type="match status" value="1"/>
</dbReference>
<evidence type="ECO:0000256" key="2">
    <source>
        <dbReference type="ARBA" id="ARBA00022603"/>
    </source>
</evidence>
<gene>
    <name evidence="5" type="ORF">SAMN05421738_10818</name>
</gene>
<evidence type="ECO:0000313" key="6">
    <source>
        <dbReference type="Proteomes" id="UP000199149"/>
    </source>
</evidence>
<keyword evidence="1" id="KW-0597">Phosphoprotein</keyword>
<keyword evidence="3 5" id="KW-0808">Transferase</keyword>
<sequence length="195" mass="22722">MEINADFWNDKYTNNETGWDLKSPSTPLKEYIDQIQNKNIKILIPGCGNAYEAEYLLEQGFTAITLVDISEVVVEKINQKFKNNPNIKVIHQDFFELDGQFDLILEQTFFCALPPNLRQDYSIKVNQLLAKDGKLVGVMFNRDFGNDFPPFGGNKTEYETYFNDYFDFKVMEKCYNSIPPRAENELFINLKKKPK</sequence>
<accession>A0A1I4X099</accession>
<dbReference type="InterPro" id="IPR029063">
    <property type="entry name" value="SAM-dependent_MTases_sf"/>
</dbReference>
<organism evidence="5 6">
    <name type="scientific">Algoriella xinjiangensis</name>
    <dbReference type="NCBI Taxonomy" id="684065"/>
    <lineage>
        <taxon>Bacteria</taxon>
        <taxon>Pseudomonadati</taxon>
        <taxon>Bacteroidota</taxon>
        <taxon>Flavobacteriia</taxon>
        <taxon>Flavobacteriales</taxon>
        <taxon>Weeksellaceae</taxon>
        <taxon>Algoriella</taxon>
    </lineage>
</organism>
<dbReference type="CDD" id="cd02440">
    <property type="entry name" value="AdoMet_MTases"/>
    <property type="match status" value="1"/>
</dbReference>
<evidence type="ECO:0000313" key="5">
    <source>
        <dbReference type="EMBL" id="SFN19538.1"/>
    </source>
</evidence>
<evidence type="ECO:0000256" key="1">
    <source>
        <dbReference type="ARBA" id="ARBA00022553"/>
    </source>
</evidence>
<dbReference type="Pfam" id="PF05724">
    <property type="entry name" value="TPMT"/>
    <property type="match status" value="1"/>
</dbReference>
<keyword evidence="6" id="KW-1185">Reference proteome</keyword>
<dbReference type="PROSITE" id="PS51585">
    <property type="entry name" value="SAM_MT_TPMT"/>
    <property type="match status" value="1"/>
</dbReference>
<evidence type="ECO:0000256" key="3">
    <source>
        <dbReference type="ARBA" id="ARBA00022679"/>
    </source>
</evidence>
<dbReference type="GO" id="GO:0032259">
    <property type="term" value="P:methylation"/>
    <property type="evidence" value="ECO:0007669"/>
    <property type="project" value="UniProtKB-KW"/>
</dbReference>
<dbReference type="RefSeq" id="WP_092908272.1">
    <property type="nucleotide sequence ID" value="NZ_FOUZ01000008.1"/>
</dbReference>
<dbReference type="GO" id="GO:0008757">
    <property type="term" value="F:S-adenosylmethionine-dependent methyltransferase activity"/>
    <property type="evidence" value="ECO:0007669"/>
    <property type="project" value="InterPro"/>
</dbReference>
<dbReference type="PANTHER" id="PTHR32183">
    <property type="match status" value="1"/>
</dbReference>
<dbReference type="PANTHER" id="PTHR32183:SF11">
    <property type="entry name" value="THIOL METHYLTRANSFERASE 2-RELATED"/>
    <property type="match status" value="1"/>
</dbReference>
<dbReference type="OrthoDB" id="9778208at2"/>
<name>A0A1I4X099_9FLAO</name>